<protein>
    <submittedName>
        <fullName evidence="8">Uncharacterized protein</fullName>
    </submittedName>
</protein>
<dbReference type="PANTHER" id="PTHR16201:SF34">
    <property type="entry name" value="LYSOSOMAL AMINO ACID TRANSPORTER 1"/>
    <property type="match status" value="1"/>
</dbReference>
<dbReference type="Proteomes" id="UP000094236">
    <property type="component" value="Unassembled WGS sequence"/>
</dbReference>
<evidence type="ECO:0000256" key="4">
    <source>
        <dbReference type="ARBA" id="ARBA00023136"/>
    </source>
</evidence>
<dbReference type="FunFam" id="1.20.1280.290:FF:000038">
    <property type="entry name" value="PQ loop repeat containing 2"/>
    <property type="match status" value="1"/>
</dbReference>
<evidence type="ECO:0000256" key="5">
    <source>
        <dbReference type="ARBA" id="ARBA00038039"/>
    </source>
</evidence>
<dbReference type="GO" id="GO:0034488">
    <property type="term" value="P:basic amino acid transmembrane export from vacuole"/>
    <property type="evidence" value="ECO:0007669"/>
    <property type="project" value="EnsemblFungi"/>
</dbReference>
<proteinExistence type="inferred from homology"/>
<dbReference type="Pfam" id="PF04193">
    <property type="entry name" value="PQ-loop"/>
    <property type="match status" value="2"/>
</dbReference>
<dbReference type="GO" id="GO:0061459">
    <property type="term" value="F:L-arginine transmembrane transporter activity"/>
    <property type="evidence" value="ECO:0007669"/>
    <property type="project" value="EnsemblFungi"/>
</dbReference>
<dbReference type="SMART" id="SM00679">
    <property type="entry name" value="CTNS"/>
    <property type="match status" value="2"/>
</dbReference>
<sequence length="299" mass="34041">MISWLVAQVPQQITNYQNKTVDGISLSFLILWFLGDLTSLVGCILTNQLEFQIYLALYFLYNDFVLFGQWYYYSYVYPQGNHTHLQHKLSRGLHGHNNDLLNTNSRVIDGVEVFDENLEDDNNVKEDTSSYGQKNVDKNKVLIQAAILMANSSSVSAAIFPSSFSASDVSSKLYSKEFTGTVISWTCTVIYLSSRLPQLFKNYKRKSVDGVSPLLFLAASIGNLTYTLSILTNCTFIWGEEKNVYLLKELPYILGSSGTIIFDVFYFYQRWLYGSYQNLELTGIDEQTEMIDESTSLLV</sequence>
<keyword evidence="3 7" id="KW-1133">Transmembrane helix</keyword>
<keyword evidence="4 7" id="KW-0472">Membrane</keyword>
<evidence type="ECO:0000256" key="2">
    <source>
        <dbReference type="ARBA" id="ARBA00022692"/>
    </source>
</evidence>
<evidence type="ECO:0000256" key="3">
    <source>
        <dbReference type="ARBA" id="ARBA00022989"/>
    </source>
</evidence>
<feature type="transmembrane region" description="Helical" evidence="7">
    <location>
        <begin position="250"/>
        <end position="268"/>
    </location>
</feature>
<dbReference type="FunFam" id="1.20.1280.290:FF:000009">
    <property type="entry name" value="PQ loop repeat family protein"/>
    <property type="match status" value="1"/>
</dbReference>
<evidence type="ECO:0000313" key="9">
    <source>
        <dbReference type="Proteomes" id="UP000094236"/>
    </source>
</evidence>
<feature type="transmembrane region" description="Helical" evidence="7">
    <location>
        <begin position="53"/>
        <end position="73"/>
    </location>
</feature>
<reference evidence="9" key="1">
    <citation type="submission" date="2016-05" db="EMBL/GenBank/DDBJ databases">
        <title>Comparative genomics of biotechnologically important yeasts.</title>
        <authorList>
            <consortium name="DOE Joint Genome Institute"/>
            <person name="Riley R."/>
            <person name="Haridas S."/>
            <person name="Wolfe K.H."/>
            <person name="Lopes M.R."/>
            <person name="Hittinger C.T."/>
            <person name="Goker M."/>
            <person name="Salamov A."/>
            <person name="Wisecaver J."/>
            <person name="Long T.M."/>
            <person name="Aerts A.L."/>
            <person name="Barry K."/>
            <person name="Choi C."/>
            <person name="Clum A."/>
            <person name="Coughlan A.Y."/>
            <person name="Deshpande S."/>
            <person name="Douglass A.P."/>
            <person name="Hanson S.J."/>
            <person name="Klenk H.-P."/>
            <person name="Labutti K."/>
            <person name="Lapidus A."/>
            <person name="Lindquist E."/>
            <person name="Lipzen A."/>
            <person name="Meier-Kolthoff J.P."/>
            <person name="Ohm R.A."/>
            <person name="Otillar R.P."/>
            <person name="Pangilinan J."/>
            <person name="Peng Y."/>
            <person name="Rokas A."/>
            <person name="Rosa C.A."/>
            <person name="Scheuner C."/>
            <person name="Sibirny A.A."/>
            <person name="Slot J.C."/>
            <person name="Stielow J.B."/>
            <person name="Sun H."/>
            <person name="Kurtzman C.P."/>
            <person name="Blackwell M."/>
            <person name="Grigoriev I.V."/>
            <person name="Jeffries T.W."/>
        </authorList>
    </citation>
    <scope>NUCLEOTIDE SEQUENCE [LARGE SCALE GENOMIC DNA]</scope>
    <source>
        <strain evidence="9">NRRL Y-2460</strain>
    </source>
</reference>
<gene>
    <name evidence="8" type="ORF">PACTADRAFT_49277</name>
</gene>
<dbReference type="GO" id="GO:0034490">
    <property type="term" value="P:basic amino acid transmembrane import into vacuole"/>
    <property type="evidence" value="ECO:0007669"/>
    <property type="project" value="EnsemblFungi"/>
</dbReference>
<evidence type="ECO:0000256" key="6">
    <source>
        <dbReference type="ARBA" id="ARBA00050768"/>
    </source>
</evidence>
<organism evidence="8 9">
    <name type="scientific">Pachysolen tannophilus NRRL Y-2460</name>
    <dbReference type="NCBI Taxonomy" id="669874"/>
    <lineage>
        <taxon>Eukaryota</taxon>
        <taxon>Fungi</taxon>
        <taxon>Dikarya</taxon>
        <taxon>Ascomycota</taxon>
        <taxon>Saccharomycotina</taxon>
        <taxon>Pichiomycetes</taxon>
        <taxon>Pachysolenaceae</taxon>
        <taxon>Pachysolen</taxon>
    </lineage>
</organism>
<dbReference type="InterPro" id="IPR006603">
    <property type="entry name" value="PQ-loop_rpt"/>
</dbReference>
<dbReference type="PANTHER" id="PTHR16201">
    <property type="entry name" value="SEVEN TRANSMEMBRANE PROTEIN 1-RELATED"/>
    <property type="match status" value="1"/>
</dbReference>
<dbReference type="Gene3D" id="1.20.1280.290">
    <property type="match status" value="2"/>
</dbReference>
<comment type="catalytic activity">
    <reaction evidence="6">
        <text>L-histidine(out) + L-arginine(in) = L-histidine(in) + L-arginine(out)</text>
        <dbReference type="Rhea" id="RHEA:71063"/>
        <dbReference type="ChEBI" id="CHEBI:32682"/>
        <dbReference type="ChEBI" id="CHEBI:57595"/>
    </reaction>
</comment>
<comment type="subcellular location">
    <subcellularLocation>
        <location evidence="1">Membrane</location>
        <topology evidence="1">Multi-pass membrane protein</topology>
    </subcellularLocation>
</comment>
<dbReference type="AlphaFoldDB" id="A0A1E4TVP7"/>
<comment type="similarity">
    <text evidence="5">Belongs to the laat-1 family.</text>
</comment>
<feature type="transmembrane region" description="Helical" evidence="7">
    <location>
        <begin position="214"/>
        <end position="238"/>
    </location>
</feature>
<keyword evidence="2 7" id="KW-0812">Transmembrane</keyword>
<evidence type="ECO:0000256" key="1">
    <source>
        <dbReference type="ARBA" id="ARBA00004141"/>
    </source>
</evidence>
<accession>A0A1E4TVP7</accession>
<dbReference type="OrthoDB" id="8048523at2759"/>
<evidence type="ECO:0000256" key="7">
    <source>
        <dbReference type="SAM" id="Phobius"/>
    </source>
</evidence>
<keyword evidence="9" id="KW-1185">Reference proteome</keyword>
<dbReference type="GO" id="GO:0000329">
    <property type="term" value="C:fungal-type vacuole membrane"/>
    <property type="evidence" value="ECO:0007669"/>
    <property type="project" value="EnsemblFungi"/>
</dbReference>
<name>A0A1E4TVP7_PACTA</name>
<evidence type="ECO:0000313" key="8">
    <source>
        <dbReference type="EMBL" id="ODV95832.1"/>
    </source>
</evidence>
<feature type="transmembrane region" description="Helical" evidence="7">
    <location>
        <begin position="173"/>
        <end position="193"/>
    </location>
</feature>
<feature type="transmembrane region" description="Helical" evidence="7">
    <location>
        <begin position="26"/>
        <end position="47"/>
    </location>
</feature>
<dbReference type="EMBL" id="KV454013">
    <property type="protein sequence ID" value="ODV95832.1"/>
    <property type="molecule type" value="Genomic_DNA"/>
</dbReference>
<dbReference type="InterPro" id="IPR051415">
    <property type="entry name" value="LAAT-1"/>
</dbReference>
<feature type="transmembrane region" description="Helical" evidence="7">
    <location>
        <begin position="141"/>
        <end position="161"/>
    </location>
</feature>